<proteinExistence type="predicted"/>
<protein>
    <submittedName>
        <fullName evidence="2">Conjugal transfer protein TraP</fullName>
    </submittedName>
</protein>
<accession>A0A636IKI8</accession>
<evidence type="ECO:0000256" key="1">
    <source>
        <dbReference type="SAM" id="Phobius"/>
    </source>
</evidence>
<dbReference type="InterPro" id="IPR009913">
    <property type="entry name" value="TraP"/>
</dbReference>
<keyword evidence="1" id="KW-0472">Membrane</keyword>
<dbReference type="EMBL" id="AAMJQQ010000017">
    <property type="protein sequence ID" value="EDI0448432.1"/>
    <property type="molecule type" value="Genomic_DNA"/>
</dbReference>
<comment type="caution">
    <text evidence="2">The sequence shown here is derived from an EMBL/GenBank/DDBJ whole genome shotgun (WGS) entry which is preliminary data.</text>
</comment>
<reference evidence="2" key="1">
    <citation type="submission" date="2018-07" db="EMBL/GenBank/DDBJ databases">
        <authorList>
            <person name="Ashton P.M."/>
            <person name="Dallman T."/>
            <person name="Nair S."/>
            <person name="De Pinna E."/>
            <person name="Peters T."/>
            <person name="Grant K."/>
        </authorList>
    </citation>
    <scope>NUCLEOTIDE SEQUENCE</scope>
    <source>
        <strain evidence="2">335522</strain>
    </source>
</reference>
<organism evidence="2">
    <name type="scientific">Salmonella newport</name>
    <dbReference type="NCBI Taxonomy" id="108619"/>
    <lineage>
        <taxon>Bacteria</taxon>
        <taxon>Pseudomonadati</taxon>
        <taxon>Pseudomonadota</taxon>
        <taxon>Gammaproteobacteria</taxon>
        <taxon>Enterobacterales</taxon>
        <taxon>Enterobacteriaceae</taxon>
        <taxon>Salmonella</taxon>
    </lineage>
</organism>
<sequence length="174" mass="19211">MRQTCRQLASVLVFTVRWAIWGIRWAVIWPLATMVLFIALMLWNNGTTPGQLMAREIEQVRVNSVTGQFSVNVCRESDLLTTPPPLLADNCQITMTDAAGYAAEWDRMLLQLGKAVWATLALLYVALAVMTGAVPGKAAPYVYGRSALYYRQADGSTGKIIEADLASNKNMPEK</sequence>
<keyword evidence="1" id="KW-0812">Transmembrane</keyword>
<feature type="transmembrane region" description="Helical" evidence="1">
    <location>
        <begin position="115"/>
        <end position="135"/>
    </location>
</feature>
<evidence type="ECO:0000313" key="2">
    <source>
        <dbReference type="EMBL" id="EDI0448432.1"/>
    </source>
</evidence>
<dbReference type="Pfam" id="PF07296">
    <property type="entry name" value="TraP"/>
    <property type="match status" value="1"/>
</dbReference>
<feature type="transmembrane region" description="Helical" evidence="1">
    <location>
        <begin position="21"/>
        <end position="43"/>
    </location>
</feature>
<keyword evidence="1" id="KW-1133">Transmembrane helix</keyword>
<gene>
    <name evidence="2" type="ORF">CC757_18515</name>
</gene>
<name>A0A636IKI8_SALNE</name>
<dbReference type="AlphaFoldDB" id="A0A636IKI8"/>